<evidence type="ECO:0000313" key="2">
    <source>
        <dbReference type="Proteomes" id="UP000192578"/>
    </source>
</evidence>
<sequence>MNVNELASSANALNRRLQAFSLCEKRVWKNSSRTKCTFLLSSISIPDPRSRKVEYLILDFDAFLGAKIFGLGPNSVNVSLQHGHFLW</sequence>
<organism evidence="1 2">
    <name type="scientific">Hypsibius exemplaris</name>
    <name type="common">Freshwater tardigrade</name>
    <dbReference type="NCBI Taxonomy" id="2072580"/>
    <lineage>
        <taxon>Eukaryota</taxon>
        <taxon>Metazoa</taxon>
        <taxon>Ecdysozoa</taxon>
        <taxon>Tardigrada</taxon>
        <taxon>Eutardigrada</taxon>
        <taxon>Parachela</taxon>
        <taxon>Hypsibioidea</taxon>
        <taxon>Hypsibiidae</taxon>
        <taxon>Hypsibius</taxon>
    </lineage>
</organism>
<evidence type="ECO:0000313" key="1">
    <source>
        <dbReference type="EMBL" id="OQV17472.1"/>
    </source>
</evidence>
<proteinExistence type="predicted"/>
<gene>
    <name evidence="1" type="ORF">BV898_08406</name>
</gene>
<reference evidence="2" key="1">
    <citation type="submission" date="2017-01" db="EMBL/GenBank/DDBJ databases">
        <title>Comparative genomics of anhydrobiosis in the tardigrade Hypsibius dujardini.</title>
        <authorList>
            <person name="Yoshida Y."/>
            <person name="Koutsovoulos G."/>
            <person name="Laetsch D."/>
            <person name="Stevens L."/>
            <person name="Kumar S."/>
            <person name="Horikawa D."/>
            <person name="Ishino K."/>
            <person name="Komine S."/>
            <person name="Tomita M."/>
            <person name="Blaxter M."/>
            <person name="Arakawa K."/>
        </authorList>
    </citation>
    <scope>NUCLEOTIDE SEQUENCE [LARGE SCALE GENOMIC DNA]</scope>
    <source>
        <strain evidence="2">Z151</strain>
    </source>
</reference>
<protein>
    <submittedName>
        <fullName evidence="1">Uncharacterized protein</fullName>
    </submittedName>
</protein>
<name>A0A1W0WQK8_HYPEX</name>
<accession>A0A1W0WQK8</accession>
<dbReference type="EMBL" id="MTYJ01000060">
    <property type="protein sequence ID" value="OQV17472.1"/>
    <property type="molecule type" value="Genomic_DNA"/>
</dbReference>
<comment type="caution">
    <text evidence="1">The sequence shown here is derived from an EMBL/GenBank/DDBJ whole genome shotgun (WGS) entry which is preliminary data.</text>
</comment>
<dbReference type="Proteomes" id="UP000192578">
    <property type="component" value="Unassembled WGS sequence"/>
</dbReference>
<dbReference type="AlphaFoldDB" id="A0A1W0WQK8"/>
<keyword evidence="2" id="KW-1185">Reference proteome</keyword>